<comment type="PTM">
    <text evidence="11">The Fe-S cluster can be nitrosylated by nitric oxide (NO).</text>
</comment>
<dbReference type="InterPro" id="IPR003482">
    <property type="entry name" value="Whib"/>
</dbReference>
<evidence type="ECO:0000256" key="4">
    <source>
        <dbReference type="ARBA" id="ARBA00022723"/>
    </source>
</evidence>
<feature type="domain" description="4Fe-4S Wbl-type" evidence="13">
    <location>
        <begin position="230"/>
        <end position="290"/>
    </location>
</feature>
<evidence type="ECO:0000256" key="7">
    <source>
        <dbReference type="ARBA" id="ARBA00023015"/>
    </source>
</evidence>
<dbReference type="Proteomes" id="UP000292235">
    <property type="component" value="Plasmid phiM2"/>
</dbReference>
<evidence type="ECO:0000313" key="14">
    <source>
        <dbReference type="EMBL" id="QBI56876.1"/>
    </source>
</evidence>
<dbReference type="GO" id="GO:0035731">
    <property type="term" value="F:dinitrosyl-iron complex binding"/>
    <property type="evidence" value="ECO:0007669"/>
    <property type="project" value="UniProtKB-UniRule"/>
</dbReference>
<protein>
    <recommendedName>
        <fullName evidence="11">Transcriptional regulator WhiB</fullName>
    </recommendedName>
</protein>
<dbReference type="InterPro" id="IPR034768">
    <property type="entry name" value="4FE4S_WBL"/>
</dbReference>
<evidence type="ECO:0000256" key="12">
    <source>
        <dbReference type="SAM" id="MobiDB-lite"/>
    </source>
</evidence>
<reference evidence="14 15" key="1">
    <citation type="submission" date="2019-02" db="EMBL/GenBank/DDBJ databases">
        <authorList>
            <person name="Khodamoradi S."/>
            <person name="Hahnke R.L."/>
            <person name="Kaempfer P."/>
            <person name="Schumann P."/>
            <person name="Rohde M."/>
            <person name="Steinert M."/>
            <person name="Luzhetskyy A."/>
            <person name="Wink J."/>
            <person name="Ruckert C."/>
        </authorList>
    </citation>
    <scope>NUCLEOTIDE SEQUENCE [LARGE SCALE GENOMIC DNA]</scope>
    <source>
        <strain evidence="14 15">M2</strain>
        <plasmid evidence="15">phim2</plasmid>
    </source>
</reference>
<comment type="subcellular location">
    <subcellularLocation>
        <location evidence="1 11">Cytoplasm</location>
    </subcellularLocation>
</comment>
<dbReference type="EMBL" id="CP036456">
    <property type="protein sequence ID" value="QBI56876.1"/>
    <property type="molecule type" value="Genomic_DNA"/>
</dbReference>
<keyword evidence="4 11" id="KW-0479">Metal-binding</keyword>
<evidence type="ECO:0000256" key="6">
    <source>
        <dbReference type="ARBA" id="ARBA00023014"/>
    </source>
</evidence>
<evidence type="ECO:0000256" key="10">
    <source>
        <dbReference type="ARBA" id="ARBA00023163"/>
    </source>
</evidence>
<name>A0A4P6Q7U6_9ACTN</name>
<organism evidence="14 15">
    <name type="scientific">Streptomonospora litoralis</name>
    <dbReference type="NCBI Taxonomy" id="2498135"/>
    <lineage>
        <taxon>Bacteria</taxon>
        <taxon>Bacillati</taxon>
        <taxon>Actinomycetota</taxon>
        <taxon>Actinomycetes</taxon>
        <taxon>Streptosporangiales</taxon>
        <taxon>Nocardiopsidaceae</taxon>
        <taxon>Streptomonospora</taxon>
    </lineage>
</organism>
<keyword evidence="15" id="KW-1185">Reference proteome</keyword>
<dbReference type="GO" id="GO:0047134">
    <property type="term" value="F:protein-disulfide reductase [NAD(P)H] activity"/>
    <property type="evidence" value="ECO:0007669"/>
    <property type="project" value="TreeGrafter"/>
</dbReference>
<geneLocation type="plasmid" evidence="15">
    <name>phim2</name>
</geneLocation>
<dbReference type="GO" id="GO:0051539">
    <property type="term" value="F:4 iron, 4 sulfur cluster binding"/>
    <property type="evidence" value="ECO:0007669"/>
    <property type="project" value="UniProtKB-UniRule"/>
</dbReference>
<dbReference type="HAMAP" id="MF_01479">
    <property type="entry name" value="WhiB"/>
    <property type="match status" value="1"/>
</dbReference>
<dbReference type="AlphaFoldDB" id="A0A4P6Q7U6"/>
<evidence type="ECO:0000256" key="11">
    <source>
        <dbReference type="HAMAP-Rule" id="MF_01479"/>
    </source>
</evidence>
<comment type="PTM">
    <text evidence="11">Upon Fe-S cluster removal intramolecular disulfide bonds are formed.</text>
</comment>
<evidence type="ECO:0000256" key="9">
    <source>
        <dbReference type="ARBA" id="ARBA00023157"/>
    </source>
</evidence>
<dbReference type="PANTHER" id="PTHR38839">
    <property type="entry name" value="TRANSCRIPTIONAL REGULATOR WHID-RELATED"/>
    <property type="match status" value="1"/>
</dbReference>
<evidence type="ECO:0000256" key="1">
    <source>
        <dbReference type="ARBA" id="ARBA00004496"/>
    </source>
</evidence>
<evidence type="ECO:0000313" key="15">
    <source>
        <dbReference type="Proteomes" id="UP000292235"/>
    </source>
</evidence>
<dbReference type="GO" id="GO:0045454">
    <property type="term" value="P:cell redox homeostasis"/>
    <property type="evidence" value="ECO:0007669"/>
    <property type="project" value="TreeGrafter"/>
</dbReference>
<dbReference type="GO" id="GO:0045892">
    <property type="term" value="P:negative regulation of DNA-templated transcription"/>
    <property type="evidence" value="ECO:0007669"/>
    <property type="project" value="TreeGrafter"/>
</dbReference>
<keyword evidence="8 11" id="KW-0238">DNA-binding</keyword>
<dbReference type="RefSeq" id="WP_207391635.1">
    <property type="nucleotide sequence ID" value="NZ_CP036456.1"/>
</dbReference>
<keyword evidence="3 11" id="KW-0004">4Fe-4S</keyword>
<evidence type="ECO:0000256" key="3">
    <source>
        <dbReference type="ARBA" id="ARBA00022485"/>
    </source>
</evidence>
<keyword evidence="9 11" id="KW-1015">Disulfide bond</keyword>
<evidence type="ECO:0000256" key="2">
    <source>
        <dbReference type="ARBA" id="ARBA00006597"/>
    </source>
</evidence>
<keyword evidence="10 11" id="KW-0804">Transcription</keyword>
<dbReference type="GO" id="GO:0046872">
    <property type="term" value="F:metal ion binding"/>
    <property type="evidence" value="ECO:0007669"/>
    <property type="project" value="UniProtKB-KW"/>
</dbReference>
<feature type="binding site" evidence="11">
    <location>
        <position position="260"/>
    </location>
    <ligand>
        <name>[4Fe-4S] cluster</name>
        <dbReference type="ChEBI" id="CHEBI:49883"/>
    </ligand>
</feature>
<evidence type="ECO:0000259" key="13">
    <source>
        <dbReference type="PROSITE" id="PS51674"/>
    </source>
</evidence>
<dbReference type="KEGG" id="strr:EKD16_25680"/>
<feature type="region of interest" description="Disordered" evidence="12">
    <location>
        <begin position="292"/>
        <end position="326"/>
    </location>
</feature>
<dbReference type="GO" id="GO:0003677">
    <property type="term" value="F:DNA binding"/>
    <property type="evidence" value="ECO:0007669"/>
    <property type="project" value="UniProtKB-UniRule"/>
</dbReference>
<feature type="binding site" evidence="11">
    <location>
        <position position="257"/>
    </location>
    <ligand>
        <name>[4Fe-4S] cluster</name>
        <dbReference type="ChEBI" id="CHEBI:49883"/>
    </ligand>
</feature>
<sequence length="354" mass="38622">MDDTAGKTSPGLRVAVLRALMDEVKDELDAARAEAETNFKAQRAAGVKTIEVSLPDGAKVGTVSIKDGTRTVSVDREKLLAHAKRVAPTEVIEKVDPRVLADPELIAWVLENRPDAIREEVQPAYEKRVASDVDDDGNLRDPATGETIALAKVRTVQASGEFSFRPTKDARQRVMDLAGWPARRAGRALRRAALRESAVSPATKRVPLVGARPTRGAPGDDAAAWQERGACRQAPAADWWWPETPQDPYLQRGKQVCATCPVRAQCLAYAEEQRIVHGTWGGVDEWERDRVRRGTTAVPEEPPAEEPAPMPVPAARAAARRRAEQVRRDAARQLLRDLGWSRRAIAAALQGGAA</sequence>
<keyword evidence="6 11" id="KW-0411">Iron-sulfur</keyword>
<gene>
    <name evidence="14" type="primary">whiB8</name>
    <name evidence="11" type="synonym">whiB</name>
    <name evidence="14" type="ORF">EKD16_25680</name>
</gene>
<keyword evidence="11" id="KW-0963">Cytoplasm</keyword>
<feature type="binding site" evidence="11">
    <location>
        <position position="231"/>
    </location>
    <ligand>
        <name>[4Fe-4S] cluster</name>
        <dbReference type="ChEBI" id="CHEBI:49883"/>
    </ligand>
</feature>
<feature type="binding site" evidence="11">
    <location>
        <position position="266"/>
    </location>
    <ligand>
        <name>[4Fe-4S] cluster</name>
        <dbReference type="ChEBI" id="CHEBI:49883"/>
    </ligand>
</feature>
<keyword evidence="14" id="KW-0614">Plasmid</keyword>
<dbReference type="PROSITE" id="PS51674">
    <property type="entry name" value="4FE4S_WBL"/>
    <property type="match status" value="1"/>
</dbReference>
<comment type="cofactor">
    <cofactor evidence="11">
        <name>[4Fe-4S] cluster</name>
        <dbReference type="ChEBI" id="CHEBI:49883"/>
    </cofactor>
    <text evidence="11">Binds 1 [4Fe-4S] cluster per subunit. Following nitrosylation of the [4Fe-4S] cluster binds 1 [4Fe-8(NO)] cluster per subunit.</text>
</comment>
<accession>A0A4P6Q7U6</accession>
<evidence type="ECO:0000256" key="8">
    <source>
        <dbReference type="ARBA" id="ARBA00023125"/>
    </source>
</evidence>
<comment type="similarity">
    <text evidence="2 11">Belongs to the WhiB family.</text>
</comment>
<keyword evidence="5 11" id="KW-0408">Iron</keyword>
<comment type="function">
    <text evidence="11">Acts as a transcriptional regulator. Probably redox-responsive. The apo- but not holo-form probably binds DNA.</text>
</comment>
<dbReference type="GO" id="GO:0005737">
    <property type="term" value="C:cytoplasm"/>
    <property type="evidence" value="ECO:0007669"/>
    <property type="project" value="UniProtKB-SubCell"/>
</dbReference>
<keyword evidence="7 11" id="KW-0805">Transcription regulation</keyword>
<dbReference type="Pfam" id="PF02467">
    <property type="entry name" value="Whib"/>
    <property type="match status" value="1"/>
</dbReference>
<evidence type="ECO:0000256" key="5">
    <source>
        <dbReference type="ARBA" id="ARBA00023004"/>
    </source>
</evidence>
<proteinExistence type="inferred from homology"/>